<dbReference type="Proteomes" id="UP000237481">
    <property type="component" value="Unassembled WGS sequence"/>
</dbReference>
<dbReference type="AlphaFoldDB" id="A0A2S4KZ19"/>
<proteinExistence type="predicted"/>
<evidence type="ECO:0000256" key="1">
    <source>
        <dbReference type="SAM" id="Phobius"/>
    </source>
</evidence>
<keyword evidence="1" id="KW-0472">Membrane</keyword>
<dbReference type="OrthoDB" id="440553at2759"/>
<dbReference type="STRING" id="94208.A0A2S4KZ19"/>
<sequence>MTAQWRRGALTILEFIDALSAEGPAGANAINNLYRCLLAAGGVSVIQPLISAVKIMNAFLIVAGVVCLFSPVWVQWTGCEKWNWRKRERAGKSTRKGSSAFSPSRFTRILYDYIDMTLRSMNDNLGFVTCKRYIGWNCKELRSGDL</sequence>
<evidence type="ECO:0000313" key="3">
    <source>
        <dbReference type="Proteomes" id="UP000237481"/>
    </source>
</evidence>
<comment type="caution">
    <text evidence="2">The sequence shown here is derived from an EMBL/GenBank/DDBJ whole genome shotgun (WGS) entry which is preliminary data.</text>
</comment>
<dbReference type="EMBL" id="PKSG01000446">
    <property type="protein sequence ID" value="POR35424.1"/>
    <property type="molecule type" value="Genomic_DNA"/>
</dbReference>
<feature type="transmembrane region" description="Helical" evidence="1">
    <location>
        <begin position="58"/>
        <end position="79"/>
    </location>
</feature>
<accession>A0A2S4KZ19</accession>
<keyword evidence="1" id="KW-1133">Transmembrane helix</keyword>
<keyword evidence="3" id="KW-1185">Reference proteome</keyword>
<keyword evidence="1" id="KW-0812">Transmembrane</keyword>
<name>A0A2S4KZ19_9HYPO</name>
<feature type="non-terminal residue" evidence="2">
    <location>
        <position position="146"/>
    </location>
</feature>
<protein>
    <submittedName>
        <fullName evidence="2">Uncharacterized protein</fullName>
    </submittedName>
</protein>
<gene>
    <name evidence="2" type="ORF">TPAR_04381</name>
</gene>
<organism evidence="2 3">
    <name type="scientific">Tolypocladium paradoxum</name>
    <dbReference type="NCBI Taxonomy" id="94208"/>
    <lineage>
        <taxon>Eukaryota</taxon>
        <taxon>Fungi</taxon>
        <taxon>Dikarya</taxon>
        <taxon>Ascomycota</taxon>
        <taxon>Pezizomycotina</taxon>
        <taxon>Sordariomycetes</taxon>
        <taxon>Hypocreomycetidae</taxon>
        <taxon>Hypocreales</taxon>
        <taxon>Ophiocordycipitaceae</taxon>
        <taxon>Tolypocladium</taxon>
    </lineage>
</organism>
<evidence type="ECO:0000313" key="2">
    <source>
        <dbReference type="EMBL" id="POR35424.1"/>
    </source>
</evidence>
<reference evidence="2 3" key="1">
    <citation type="submission" date="2018-01" db="EMBL/GenBank/DDBJ databases">
        <title>Harnessing the power of phylogenomics to disentangle the directionality and signatures of interkingdom host jumping in the parasitic fungal genus Tolypocladium.</title>
        <authorList>
            <person name="Quandt C.A."/>
            <person name="Patterson W."/>
            <person name="Spatafora J.W."/>
        </authorList>
    </citation>
    <scope>NUCLEOTIDE SEQUENCE [LARGE SCALE GENOMIC DNA]</scope>
    <source>
        <strain evidence="2 3">NRBC 100945</strain>
    </source>
</reference>